<dbReference type="InterPro" id="IPR006083">
    <property type="entry name" value="PRK/URK"/>
</dbReference>
<dbReference type="AlphaFoldDB" id="A0A8J3JG51"/>
<reference evidence="2 3" key="1">
    <citation type="submission" date="2021-01" db="EMBL/GenBank/DDBJ databases">
        <title>Whole genome shotgun sequence of Catellatospora bangladeshensis NBRC 107357.</title>
        <authorList>
            <person name="Komaki H."/>
            <person name="Tamura T."/>
        </authorList>
    </citation>
    <scope>NUCLEOTIDE SEQUENCE [LARGE SCALE GENOMIC DNA]</scope>
    <source>
        <strain evidence="2 3">NBRC 107357</strain>
    </source>
</reference>
<accession>A0A8J3JG51</accession>
<sequence length="222" mass="24280">MLMQANHTVQPAVSLESRKVSVQIARVVLLAGPSGSGKSYVAGQTGLPVLCLDDFYKEGTDLTLPRVNEMVDWESPLSWDFDAAMTAVTQLAETGRTSVPVYDISLSARIGERTFDLAGAPLFFAEGIFAAELVEACEKAGVLADALALRRPRTITFARRLVRDLAEHRKPPMVLVRRGLRLWREDPLVLGRQSALGCRPTSAAALQRRARTLLRAASRKPV</sequence>
<evidence type="ECO:0000313" key="2">
    <source>
        <dbReference type="EMBL" id="GIF80063.1"/>
    </source>
</evidence>
<dbReference type="Gene3D" id="3.40.50.300">
    <property type="entry name" value="P-loop containing nucleotide triphosphate hydrolases"/>
    <property type="match status" value="1"/>
</dbReference>
<evidence type="ECO:0000313" key="3">
    <source>
        <dbReference type="Proteomes" id="UP000601223"/>
    </source>
</evidence>
<gene>
    <name evidence="2" type="ORF">Cba03nite_14120</name>
</gene>
<dbReference type="Proteomes" id="UP000601223">
    <property type="component" value="Unassembled WGS sequence"/>
</dbReference>
<feature type="domain" description="Phosphoribulokinase/uridine kinase" evidence="1">
    <location>
        <begin position="49"/>
        <end position="167"/>
    </location>
</feature>
<dbReference type="InterPro" id="IPR027417">
    <property type="entry name" value="P-loop_NTPase"/>
</dbReference>
<organism evidence="2 3">
    <name type="scientific">Catellatospora bangladeshensis</name>
    <dbReference type="NCBI Taxonomy" id="310355"/>
    <lineage>
        <taxon>Bacteria</taxon>
        <taxon>Bacillati</taxon>
        <taxon>Actinomycetota</taxon>
        <taxon>Actinomycetes</taxon>
        <taxon>Micromonosporales</taxon>
        <taxon>Micromonosporaceae</taxon>
        <taxon>Catellatospora</taxon>
    </lineage>
</organism>
<dbReference type="PRINTS" id="PR00988">
    <property type="entry name" value="URIDINKINASE"/>
</dbReference>
<proteinExistence type="predicted"/>
<dbReference type="SUPFAM" id="SSF52540">
    <property type="entry name" value="P-loop containing nucleoside triphosphate hydrolases"/>
    <property type="match status" value="1"/>
</dbReference>
<dbReference type="EMBL" id="BONF01000008">
    <property type="protein sequence ID" value="GIF80063.1"/>
    <property type="molecule type" value="Genomic_DNA"/>
</dbReference>
<name>A0A8J3JG51_9ACTN</name>
<dbReference type="GO" id="GO:0005524">
    <property type="term" value="F:ATP binding"/>
    <property type="evidence" value="ECO:0007669"/>
    <property type="project" value="InterPro"/>
</dbReference>
<comment type="caution">
    <text evidence="2">The sequence shown here is derived from an EMBL/GenBank/DDBJ whole genome shotgun (WGS) entry which is preliminary data.</text>
</comment>
<protein>
    <recommendedName>
        <fullName evidence="1">Phosphoribulokinase/uridine kinase domain-containing protein</fullName>
    </recommendedName>
</protein>
<keyword evidence="3" id="KW-1185">Reference proteome</keyword>
<dbReference type="Pfam" id="PF00485">
    <property type="entry name" value="PRK"/>
    <property type="match status" value="1"/>
</dbReference>
<evidence type="ECO:0000259" key="1">
    <source>
        <dbReference type="Pfam" id="PF00485"/>
    </source>
</evidence>
<dbReference type="GO" id="GO:0016301">
    <property type="term" value="F:kinase activity"/>
    <property type="evidence" value="ECO:0007669"/>
    <property type="project" value="InterPro"/>
</dbReference>